<reference evidence="2 3" key="1">
    <citation type="submission" date="2016-08" db="EMBL/GenBank/DDBJ databases">
        <title>A Parts List for Fungal Cellulosomes Revealed by Comparative Genomics.</title>
        <authorList>
            <consortium name="DOE Joint Genome Institute"/>
            <person name="Haitjema C.H."/>
            <person name="Gilmore S.P."/>
            <person name="Henske J.K."/>
            <person name="Solomon K.V."/>
            <person name="De Groot R."/>
            <person name="Kuo A."/>
            <person name="Mondo S.J."/>
            <person name="Salamov A.A."/>
            <person name="Labutti K."/>
            <person name="Zhao Z."/>
            <person name="Chiniquy J."/>
            <person name="Barry K."/>
            <person name="Brewer H.M."/>
            <person name="Purvine S.O."/>
            <person name="Wright A.T."/>
            <person name="Boxma B."/>
            <person name="Van Alen T."/>
            <person name="Hackstein J.H."/>
            <person name="Baker S.E."/>
            <person name="Grigoriev I.V."/>
            <person name="O'Malley M.A."/>
        </authorList>
    </citation>
    <scope>NUCLEOTIDE SEQUENCE [LARGE SCALE GENOMIC DNA]</scope>
    <source>
        <strain evidence="2 3">S4</strain>
    </source>
</reference>
<reference evidence="2 3" key="2">
    <citation type="submission" date="2016-08" db="EMBL/GenBank/DDBJ databases">
        <title>Pervasive Adenine N6-methylation of Active Genes in Fungi.</title>
        <authorList>
            <consortium name="DOE Joint Genome Institute"/>
            <person name="Mondo S.J."/>
            <person name="Dannebaum R.O."/>
            <person name="Kuo R.C."/>
            <person name="Labutti K."/>
            <person name="Haridas S."/>
            <person name="Kuo A."/>
            <person name="Salamov A."/>
            <person name="Ahrendt S.R."/>
            <person name="Lipzen A."/>
            <person name="Sullivan W."/>
            <person name="Andreopoulos W.B."/>
            <person name="Clum A."/>
            <person name="Lindquist E."/>
            <person name="Daum C."/>
            <person name="Ramamoorthy G.K."/>
            <person name="Gryganskyi A."/>
            <person name="Culley D."/>
            <person name="Magnuson J.K."/>
            <person name="James T.Y."/>
            <person name="O'Malley M.A."/>
            <person name="Stajich J.E."/>
            <person name="Spatafora J.W."/>
            <person name="Visel A."/>
            <person name="Grigoriev I.V."/>
        </authorList>
    </citation>
    <scope>NUCLEOTIDE SEQUENCE [LARGE SCALE GENOMIC DNA]</scope>
    <source>
        <strain evidence="2 3">S4</strain>
    </source>
</reference>
<keyword evidence="1" id="KW-0812">Transmembrane</keyword>
<organism evidence="2 3">
    <name type="scientific">Anaeromyces robustus</name>
    <dbReference type="NCBI Taxonomy" id="1754192"/>
    <lineage>
        <taxon>Eukaryota</taxon>
        <taxon>Fungi</taxon>
        <taxon>Fungi incertae sedis</taxon>
        <taxon>Chytridiomycota</taxon>
        <taxon>Chytridiomycota incertae sedis</taxon>
        <taxon>Neocallimastigomycetes</taxon>
        <taxon>Neocallimastigales</taxon>
        <taxon>Neocallimastigaceae</taxon>
        <taxon>Anaeromyces</taxon>
    </lineage>
</organism>
<name>A0A1Y1XLJ7_9FUNG</name>
<proteinExistence type="predicted"/>
<protein>
    <submittedName>
        <fullName evidence="2">Uncharacterized protein</fullName>
    </submittedName>
</protein>
<dbReference type="Proteomes" id="UP000193944">
    <property type="component" value="Unassembled WGS sequence"/>
</dbReference>
<keyword evidence="1" id="KW-0472">Membrane</keyword>
<dbReference type="EMBL" id="MCFG01000022">
    <property type="protein sequence ID" value="ORX86376.1"/>
    <property type="molecule type" value="Genomic_DNA"/>
</dbReference>
<sequence length="173" mass="19756">MNSTEITTFFTYDEALQIHNKNGKKKDCKSDTDCLEGETCIIGECMFNMKCTLDKSRCVESYYNENYLTKCNTNEECLSNQCEQNVCEGDLIECIFFGKNNECGLAPKSRCTNDDDCLYNICTDDGYCEDLGIKNYFNNNFILILVMIAIMAIFVCGCCCCCFNICCRKKRSK</sequence>
<dbReference type="AlphaFoldDB" id="A0A1Y1XLJ7"/>
<keyword evidence="3" id="KW-1185">Reference proteome</keyword>
<gene>
    <name evidence="2" type="ORF">BCR32DRAFT_290098</name>
</gene>
<evidence type="ECO:0000313" key="2">
    <source>
        <dbReference type="EMBL" id="ORX86376.1"/>
    </source>
</evidence>
<accession>A0A1Y1XLJ7</accession>
<evidence type="ECO:0000256" key="1">
    <source>
        <dbReference type="SAM" id="Phobius"/>
    </source>
</evidence>
<feature type="transmembrane region" description="Helical" evidence="1">
    <location>
        <begin position="141"/>
        <end position="167"/>
    </location>
</feature>
<evidence type="ECO:0000313" key="3">
    <source>
        <dbReference type="Proteomes" id="UP000193944"/>
    </source>
</evidence>
<keyword evidence="1" id="KW-1133">Transmembrane helix</keyword>
<comment type="caution">
    <text evidence="2">The sequence shown here is derived from an EMBL/GenBank/DDBJ whole genome shotgun (WGS) entry which is preliminary data.</text>
</comment>